<name>A0ABQ5AGJ7_9ASTR</name>
<organism evidence="1 2">
    <name type="scientific">Tanacetum coccineum</name>
    <dbReference type="NCBI Taxonomy" id="301880"/>
    <lineage>
        <taxon>Eukaryota</taxon>
        <taxon>Viridiplantae</taxon>
        <taxon>Streptophyta</taxon>
        <taxon>Embryophyta</taxon>
        <taxon>Tracheophyta</taxon>
        <taxon>Spermatophyta</taxon>
        <taxon>Magnoliopsida</taxon>
        <taxon>eudicotyledons</taxon>
        <taxon>Gunneridae</taxon>
        <taxon>Pentapetalae</taxon>
        <taxon>asterids</taxon>
        <taxon>campanulids</taxon>
        <taxon>Asterales</taxon>
        <taxon>Asteraceae</taxon>
        <taxon>Asteroideae</taxon>
        <taxon>Anthemideae</taxon>
        <taxon>Anthemidinae</taxon>
        <taxon>Tanacetum</taxon>
    </lineage>
</organism>
<proteinExistence type="predicted"/>
<protein>
    <submittedName>
        <fullName evidence="1">Uncharacterized protein</fullName>
    </submittedName>
</protein>
<sequence>MKAVFENLEVEVDQNETDLQSGEIERKNLLITNENLFAECLSKDVFYTATDSVLNVSRFSHMHDAFTSAQKLTSSDAPSFDLLFVIGILNDQIQSRGNMIRELKEKIYSLTKKNSDTDPTFDLKALVSQNKDLTAKLNALHDLNEFFRAENAKVKQHY</sequence>
<reference evidence="1" key="2">
    <citation type="submission" date="2022-01" db="EMBL/GenBank/DDBJ databases">
        <authorList>
            <person name="Yamashiro T."/>
            <person name="Shiraishi A."/>
            <person name="Satake H."/>
            <person name="Nakayama K."/>
        </authorList>
    </citation>
    <scope>NUCLEOTIDE SEQUENCE</scope>
</reference>
<dbReference type="Proteomes" id="UP001151760">
    <property type="component" value="Unassembled WGS sequence"/>
</dbReference>
<keyword evidence="2" id="KW-1185">Reference proteome</keyword>
<gene>
    <name evidence="1" type="ORF">Tco_0822954</name>
</gene>
<reference evidence="1" key="1">
    <citation type="journal article" date="2022" name="Int. J. Mol. Sci.">
        <title>Draft Genome of Tanacetum Coccineum: Genomic Comparison of Closely Related Tanacetum-Family Plants.</title>
        <authorList>
            <person name="Yamashiro T."/>
            <person name="Shiraishi A."/>
            <person name="Nakayama K."/>
            <person name="Satake H."/>
        </authorList>
    </citation>
    <scope>NUCLEOTIDE SEQUENCE</scope>
</reference>
<comment type="caution">
    <text evidence="1">The sequence shown here is derived from an EMBL/GenBank/DDBJ whole genome shotgun (WGS) entry which is preliminary data.</text>
</comment>
<accession>A0ABQ5AGJ7</accession>
<dbReference type="EMBL" id="BQNB010012297">
    <property type="protein sequence ID" value="GJT01785.1"/>
    <property type="molecule type" value="Genomic_DNA"/>
</dbReference>
<evidence type="ECO:0000313" key="2">
    <source>
        <dbReference type="Proteomes" id="UP001151760"/>
    </source>
</evidence>
<evidence type="ECO:0000313" key="1">
    <source>
        <dbReference type="EMBL" id="GJT01785.1"/>
    </source>
</evidence>